<keyword evidence="1" id="KW-0732">Signal</keyword>
<dbReference type="InterPro" id="IPR056710">
    <property type="entry name" value="DUF7808"/>
</dbReference>
<protein>
    <submittedName>
        <fullName evidence="4">Secreted protein</fullName>
    </submittedName>
</protein>
<feature type="signal peptide" evidence="1">
    <location>
        <begin position="1"/>
        <end position="20"/>
    </location>
</feature>
<evidence type="ECO:0000259" key="2">
    <source>
        <dbReference type="Pfam" id="PF25096"/>
    </source>
</evidence>
<dbReference type="Pfam" id="PF25096">
    <property type="entry name" value="DUF7808"/>
    <property type="match status" value="1"/>
</dbReference>
<evidence type="ECO:0000256" key="1">
    <source>
        <dbReference type="SAM" id="SignalP"/>
    </source>
</evidence>
<dbReference type="Proteomes" id="UP000887566">
    <property type="component" value="Unplaced"/>
</dbReference>
<dbReference type="WBParaSite" id="PSAMB.scaffold1514size38299.g13624.t1">
    <property type="protein sequence ID" value="PSAMB.scaffold1514size38299.g13624.t1"/>
    <property type="gene ID" value="PSAMB.scaffold1514size38299.g13624"/>
</dbReference>
<proteinExistence type="predicted"/>
<dbReference type="AlphaFoldDB" id="A0A914V414"/>
<keyword evidence="3" id="KW-1185">Reference proteome</keyword>
<feature type="domain" description="DUF7808" evidence="2">
    <location>
        <begin position="36"/>
        <end position="138"/>
    </location>
</feature>
<organism evidence="3 4">
    <name type="scientific">Plectus sambesii</name>
    <dbReference type="NCBI Taxonomy" id="2011161"/>
    <lineage>
        <taxon>Eukaryota</taxon>
        <taxon>Metazoa</taxon>
        <taxon>Ecdysozoa</taxon>
        <taxon>Nematoda</taxon>
        <taxon>Chromadorea</taxon>
        <taxon>Plectida</taxon>
        <taxon>Plectina</taxon>
        <taxon>Plectoidea</taxon>
        <taxon>Plectidae</taxon>
        <taxon>Plectus</taxon>
    </lineage>
</organism>
<feature type="chain" id="PRO_5037433202" evidence="1">
    <location>
        <begin position="21"/>
        <end position="144"/>
    </location>
</feature>
<evidence type="ECO:0000313" key="4">
    <source>
        <dbReference type="WBParaSite" id="PSAMB.scaffold1514size38299.g13624.t1"/>
    </source>
</evidence>
<name>A0A914V414_9BILA</name>
<accession>A0A914V414</accession>
<dbReference type="PANTHER" id="PTHR34493">
    <property type="entry name" value="PROTEIN CBG13422-RELATED"/>
    <property type="match status" value="1"/>
</dbReference>
<sequence length="144" mass="16185">MKSLITVTLLLCAFSSTILAKNPTSEEKRLSPLIKRTLACVQSANNPKASCTVEAEGEKVRPADCFEEVSKEDKKPRMYCKISCKNGPVGVVVVEKQPSGVRQCVKHFTYNTERRGNEWYLWRSADCLNQTVTFEVGLEDTFCE</sequence>
<evidence type="ECO:0000313" key="3">
    <source>
        <dbReference type="Proteomes" id="UP000887566"/>
    </source>
</evidence>
<reference evidence="4" key="1">
    <citation type="submission" date="2022-11" db="UniProtKB">
        <authorList>
            <consortium name="WormBaseParasite"/>
        </authorList>
    </citation>
    <scope>IDENTIFICATION</scope>
</reference>